<dbReference type="GO" id="GO:0005524">
    <property type="term" value="F:ATP binding"/>
    <property type="evidence" value="ECO:0007669"/>
    <property type="project" value="UniProtKB-KW"/>
</dbReference>
<dbReference type="EMBL" id="JAMTCK010000003">
    <property type="protein sequence ID" value="MCP2164774.1"/>
    <property type="molecule type" value="Genomic_DNA"/>
</dbReference>
<dbReference type="PROSITE" id="PS00211">
    <property type="entry name" value="ABC_TRANSPORTER_1"/>
    <property type="match status" value="1"/>
</dbReference>
<dbReference type="PROSITE" id="PS50893">
    <property type="entry name" value="ABC_TRANSPORTER_2"/>
    <property type="match status" value="2"/>
</dbReference>
<protein>
    <submittedName>
        <fullName evidence="7">Simple sugar transport system ATP-binding protein</fullName>
    </submittedName>
</protein>
<evidence type="ECO:0000256" key="4">
    <source>
        <dbReference type="ARBA" id="ARBA00022840"/>
    </source>
</evidence>
<dbReference type="CDD" id="cd03215">
    <property type="entry name" value="ABC_Carb_Monos_II"/>
    <property type="match status" value="1"/>
</dbReference>
<keyword evidence="3" id="KW-0547">Nucleotide-binding</keyword>
<evidence type="ECO:0000256" key="5">
    <source>
        <dbReference type="SAM" id="MobiDB-lite"/>
    </source>
</evidence>
<keyword evidence="8" id="KW-1185">Reference proteome</keyword>
<feature type="region of interest" description="Disordered" evidence="5">
    <location>
        <begin position="510"/>
        <end position="551"/>
    </location>
</feature>
<dbReference type="Gene3D" id="3.40.50.300">
    <property type="entry name" value="P-loop containing nucleotide triphosphate hydrolases"/>
    <property type="match status" value="2"/>
</dbReference>
<keyword evidence="4 7" id="KW-0067">ATP-binding</keyword>
<dbReference type="SMART" id="SM00382">
    <property type="entry name" value="AAA"/>
    <property type="match status" value="2"/>
</dbReference>
<dbReference type="Pfam" id="PF00005">
    <property type="entry name" value="ABC_tran"/>
    <property type="match status" value="2"/>
</dbReference>
<keyword evidence="2" id="KW-0677">Repeat</keyword>
<dbReference type="InterPro" id="IPR003439">
    <property type="entry name" value="ABC_transporter-like_ATP-bd"/>
</dbReference>
<evidence type="ECO:0000256" key="3">
    <source>
        <dbReference type="ARBA" id="ARBA00022741"/>
    </source>
</evidence>
<dbReference type="InterPro" id="IPR003593">
    <property type="entry name" value="AAA+_ATPase"/>
</dbReference>
<keyword evidence="7" id="KW-0762">Sugar transport</keyword>
<feature type="domain" description="ABC transporter" evidence="6">
    <location>
        <begin position="17"/>
        <end position="253"/>
    </location>
</feature>
<sequence>MSTATDLPPAAGVRLAVQAHGITKRYGRTVALNQAKISIVDGQTHGLVGRNGAGKSTLVSILTGLQAPDEGTVAFGGEPAPPLGDRDAWRGRVACVYQKSTIIPALTVAENLFINRQSLTGGSLINWGRMRRRAGDLLAEYGVLVDPARPAAELTVEQRQLVEIARALSFGARFIILDEPTAQLDAAAIDRLFARIRALQHAGVTFLFISHHLREVYEICQTVTVFRDARHILTSPVADLSQDRLVDAMTGEAVGLRQVADRPAVPDSAPAVLAVSGLGLADQFTDVDLTVRRGEVVGLAGSASSGKVAVGEAVVGLRRPDTGEVRVAGQLIRPGSVPHALAGGIGFVPEDRHREGLVPLLSVAENGTMTIADRFGRFGAIAPGRRRAAAQRFITDLAVKTDGPDQPVAGLSGGNQQKVVMARALANDPVVLVLINPTAGVDVRSKETLLDVVDQAAASGTAVVIVSDELDDLRPCDRVLVMSHGRVVRTVARGWTDNELVAAIEGMTAQSAGQPGGGSDAGSGGSPAGAADVNVDADVSADESSGENSGV</sequence>
<proteinExistence type="predicted"/>
<evidence type="ECO:0000313" key="8">
    <source>
        <dbReference type="Proteomes" id="UP001206128"/>
    </source>
</evidence>
<dbReference type="AlphaFoldDB" id="A0AAE3GCR8"/>
<evidence type="ECO:0000313" key="7">
    <source>
        <dbReference type="EMBL" id="MCP2164774.1"/>
    </source>
</evidence>
<dbReference type="PANTHER" id="PTHR43790">
    <property type="entry name" value="CARBOHYDRATE TRANSPORT ATP-BINDING PROTEIN MG119-RELATED"/>
    <property type="match status" value="1"/>
</dbReference>
<dbReference type="GO" id="GO:0016887">
    <property type="term" value="F:ATP hydrolysis activity"/>
    <property type="evidence" value="ECO:0007669"/>
    <property type="project" value="InterPro"/>
</dbReference>
<evidence type="ECO:0000256" key="2">
    <source>
        <dbReference type="ARBA" id="ARBA00022737"/>
    </source>
</evidence>
<dbReference type="InterPro" id="IPR027417">
    <property type="entry name" value="P-loop_NTPase"/>
</dbReference>
<dbReference type="CDD" id="cd03216">
    <property type="entry name" value="ABC_Carb_Monos_I"/>
    <property type="match status" value="1"/>
</dbReference>
<dbReference type="InterPro" id="IPR050107">
    <property type="entry name" value="ABC_carbohydrate_import_ATPase"/>
</dbReference>
<feature type="compositionally biased region" description="Low complexity" evidence="5">
    <location>
        <begin position="528"/>
        <end position="538"/>
    </location>
</feature>
<dbReference type="PANTHER" id="PTHR43790:SF9">
    <property type="entry name" value="GALACTOFURANOSE TRANSPORTER ATP-BINDING PROTEIN YTFR"/>
    <property type="match status" value="1"/>
</dbReference>
<name>A0AAE3GCR8_9PSEU</name>
<dbReference type="SUPFAM" id="SSF52540">
    <property type="entry name" value="P-loop containing nucleoside triphosphate hydrolases"/>
    <property type="match status" value="2"/>
</dbReference>
<comment type="caution">
    <text evidence="7">The sequence shown here is derived from an EMBL/GenBank/DDBJ whole genome shotgun (WGS) entry which is preliminary data.</text>
</comment>
<organism evidence="7 8">
    <name type="scientific">Goodfellowiella coeruleoviolacea</name>
    <dbReference type="NCBI Taxonomy" id="334858"/>
    <lineage>
        <taxon>Bacteria</taxon>
        <taxon>Bacillati</taxon>
        <taxon>Actinomycetota</taxon>
        <taxon>Actinomycetes</taxon>
        <taxon>Pseudonocardiales</taxon>
        <taxon>Pseudonocardiaceae</taxon>
        <taxon>Goodfellowiella</taxon>
    </lineage>
</organism>
<reference evidence="7" key="1">
    <citation type="submission" date="2022-06" db="EMBL/GenBank/DDBJ databases">
        <title>Genomic Encyclopedia of Archaeal and Bacterial Type Strains, Phase II (KMG-II): from individual species to whole genera.</title>
        <authorList>
            <person name="Goeker M."/>
        </authorList>
    </citation>
    <scope>NUCLEOTIDE SEQUENCE</scope>
    <source>
        <strain evidence="7">DSM 43935</strain>
    </source>
</reference>
<feature type="compositionally biased region" description="Gly residues" evidence="5">
    <location>
        <begin position="514"/>
        <end position="527"/>
    </location>
</feature>
<evidence type="ECO:0000256" key="1">
    <source>
        <dbReference type="ARBA" id="ARBA00022448"/>
    </source>
</evidence>
<feature type="domain" description="ABC transporter" evidence="6">
    <location>
        <begin position="254"/>
        <end position="509"/>
    </location>
</feature>
<accession>A0AAE3GCR8</accession>
<keyword evidence="1" id="KW-0813">Transport</keyword>
<dbReference type="InterPro" id="IPR017871">
    <property type="entry name" value="ABC_transporter-like_CS"/>
</dbReference>
<dbReference type="Proteomes" id="UP001206128">
    <property type="component" value="Unassembled WGS sequence"/>
</dbReference>
<gene>
    <name evidence="7" type="ORF">LX83_001614</name>
</gene>
<evidence type="ECO:0000259" key="6">
    <source>
        <dbReference type="PROSITE" id="PS50893"/>
    </source>
</evidence>
<dbReference type="RefSeq" id="WP_253768852.1">
    <property type="nucleotide sequence ID" value="NZ_JAMTCK010000003.1"/>
</dbReference>